<evidence type="ECO:0000259" key="8">
    <source>
        <dbReference type="Pfam" id="PF00482"/>
    </source>
</evidence>
<feature type="domain" description="Type II secretion system protein GspF" evidence="8">
    <location>
        <begin position="264"/>
        <end position="386"/>
    </location>
</feature>
<name>A0AA48KB60_9BACT</name>
<comment type="subcellular location">
    <subcellularLocation>
        <location evidence="1">Cell membrane</location>
        <topology evidence="1">Multi-pass membrane protein</topology>
    </subcellularLocation>
</comment>
<keyword evidence="6 7" id="KW-0472">Membrane</keyword>
<evidence type="ECO:0000256" key="5">
    <source>
        <dbReference type="ARBA" id="ARBA00022989"/>
    </source>
</evidence>
<proteinExistence type="inferred from homology"/>
<organism evidence="9 10">
    <name type="scientific">Mesoterricola silvestris</name>
    <dbReference type="NCBI Taxonomy" id="2927979"/>
    <lineage>
        <taxon>Bacteria</taxon>
        <taxon>Pseudomonadati</taxon>
        <taxon>Acidobacteriota</taxon>
        <taxon>Holophagae</taxon>
        <taxon>Holophagales</taxon>
        <taxon>Holophagaceae</taxon>
        <taxon>Mesoterricola</taxon>
    </lineage>
</organism>
<sequence length="396" mass="41684">MPRYAFLARSRAGAAVRGLRLADSPGALAPVLAAEGLFLVRAEAAAPARAQGKAGPGDLPPLLHHLATYLEAGIPLLTALRDFRDPGRPRLEAAALDLAARVEEGAAFSAAMAAHPGLFLPVHVGMVRAGEAAGRLDEALHAVISLVDWRIAFRARVRKAATYPLILAAVLAVVILLISIFSLPPILRLLEDLDIPLPRVTRALLALGRGLGRFGWVAVAVPAALRGGLALALRRPGFRLAWDTALLRVPVVGRLIARMALSRFAHFLAAQHRAGLPLVQALRACEEVTGNARMRLAVRAMRSGVEQGRGLAASAAGTGQVPQLVLRMLALGEETGHLGETLDRAAAHLDAEVDEAVGLAFQLVDPAVKILMACLLLFLATAVLLPLYTLIGGINA</sequence>
<evidence type="ECO:0000313" key="9">
    <source>
        <dbReference type="EMBL" id="BDU72203.1"/>
    </source>
</evidence>
<accession>A0AA48KB60</accession>
<comment type="similarity">
    <text evidence="2">Belongs to the GSP F family.</text>
</comment>
<evidence type="ECO:0000313" key="10">
    <source>
        <dbReference type="Proteomes" id="UP001238179"/>
    </source>
</evidence>
<dbReference type="EMBL" id="AP027080">
    <property type="protein sequence ID" value="BDU72203.1"/>
    <property type="molecule type" value="Genomic_DNA"/>
</dbReference>
<reference evidence="10" key="1">
    <citation type="journal article" date="2023" name="Int. J. Syst. Evol. Microbiol.">
        <title>Mesoterricola silvestris gen. nov., sp. nov., Mesoterricola sediminis sp. nov., Geothrix oryzae sp. nov., Geothrix edaphica sp. nov., Geothrix rubra sp. nov., and Geothrix limicola sp. nov., six novel members of Acidobacteriota isolated from soils.</title>
        <authorList>
            <person name="Itoh H."/>
            <person name="Sugisawa Y."/>
            <person name="Mise K."/>
            <person name="Xu Z."/>
            <person name="Kuniyasu M."/>
            <person name="Ushijima N."/>
            <person name="Kawano K."/>
            <person name="Kobayashi E."/>
            <person name="Shiratori Y."/>
            <person name="Masuda Y."/>
            <person name="Senoo K."/>
        </authorList>
    </citation>
    <scope>NUCLEOTIDE SEQUENCE [LARGE SCALE GENOMIC DNA]</scope>
    <source>
        <strain evidence="10">W79</strain>
    </source>
</reference>
<dbReference type="InterPro" id="IPR042094">
    <property type="entry name" value="T2SS_GspF_sf"/>
</dbReference>
<feature type="domain" description="Type II secretion system protein GspF" evidence="8">
    <location>
        <begin position="63"/>
        <end position="184"/>
    </location>
</feature>
<evidence type="ECO:0000256" key="4">
    <source>
        <dbReference type="ARBA" id="ARBA00022692"/>
    </source>
</evidence>
<evidence type="ECO:0000256" key="1">
    <source>
        <dbReference type="ARBA" id="ARBA00004651"/>
    </source>
</evidence>
<dbReference type="InterPro" id="IPR018076">
    <property type="entry name" value="T2SS_GspF_dom"/>
</dbReference>
<keyword evidence="4 7" id="KW-0812">Transmembrane</keyword>
<gene>
    <name evidence="9" type="primary">gspF</name>
    <name evidence="9" type="ORF">METEAL_13770</name>
</gene>
<dbReference type="PRINTS" id="PR00812">
    <property type="entry name" value="BCTERIALGSPF"/>
</dbReference>
<keyword evidence="5 7" id="KW-1133">Transmembrane helix</keyword>
<evidence type="ECO:0000256" key="6">
    <source>
        <dbReference type="ARBA" id="ARBA00023136"/>
    </source>
</evidence>
<feature type="transmembrane region" description="Helical" evidence="7">
    <location>
        <begin position="160"/>
        <end position="183"/>
    </location>
</feature>
<dbReference type="GO" id="GO:0005886">
    <property type="term" value="C:plasma membrane"/>
    <property type="evidence" value="ECO:0007669"/>
    <property type="project" value="UniProtKB-SubCell"/>
</dbReference>
<dbReference type="Gene3D" id="1.20.81.30">
    <property type="entry name" value="Type II secretion system (T2SS), domain F"/>
    <property type="match status" value="2"/>
</dbReference>
<evidence type="ECO:0000256" key="2">
    <source>
        <dbReference type="ARBA" id="ARBA00005745"/>
    </source>
</evidence>
<protein>
    <submittedName>
        <fullName evidence="9">Type II secretion system protein GspF</fullName>
    </submittedName>
</protein>
<evidence type="ECO:0000256" key="3">
    <source>
        <dbReference type="ARBA" id="ARBA00022475"/>
    </source>
</evidence>
<dbReference type="InterPro" id="IPR003004">
    <property type="entry name" value="GspF/PilC"/>
</dbReference>
<feature type="transmembrane region" description="Helical" evidence="7">
    <location>
        <begin position="214"/>
        <end position="233"/>
    </location>
</feature>
<evidence type="ECO:0000256" key="7">
    <source>
        <dbReference type="SAM" id="Phobius"/>
    </source>
</evidence>
<feature type="transmembrane region" description="Helical" evidence="7">
    <location>
        <begin position="370"/>
        <end position="391"/>
    </location>
</feature>
<dbReference type="KEGG" id="msil:METEAL_13770"/>
<keyword evidence="10" id="KW-1185">Reference proteome</keyword>
<dbReference type="AlphaFoldDB" id="A0AA48KB60"/>
<dbReference type="PANTHER" id="PTHR30012:SF0">
    <property type="entry name" value="TYPE II SECRETION SYSTEM PROTEIN F-RELATED"/>
    <property type="match status" value="1"/>
</dbReference>
<dbReference type="RefSeq" id="WP_316415114.1">
    <property type="nucleotide sequence ID" value="NZ_AP027080.1"/>
</dbReference>
<dbReference type="Pfam" id="PF00482">
    <property type="entry name" value="T2SSF"/>
    <property type="match status" value="2"/>
</dbReference>
<dbReference type="Proteomes" id="UP001238179">
    <property type="component" value="Chromosome"/>
</dbReference>
<keyword evidence="3" id="KW-1003">Cell membrane</keyword>
<dbReference type="PANTHER" id="PTHR30012">
    <property type="entry name" value="GENERAL SECRETION PATHWAY PROTEIN"/>
    <property type="match status" value="1"/>
</dbReference>